<dbReference type="FunCoup" id="A0A5J5ELA2">
    <property type="interactions" value="435"/>
</dbReference>
<dbReference type="SUPFAM" id="SSF47027">
    <property type="entry name" value="Acyl-CoA binding protein"/>
    <property type="match status" value="1"/>
</dbReference>
<dbReference type="EMBL" id="VXIS01000244">
    <property type="protein sequence ID" value="KAA8895796.1"/>
    <property type="molecule type" value="Genomic_DNA"/>
</dbReference>
<evidence type="ECO:0000259" key="3">
    <source>
        <dbReference type="PROSITE" id="PS51228"/>
    </source>
</evidence>
<reference evidence="4 5" key="1">
    <citation type="submission" date="2019-09" db="EMBL/GenBank/DDBJ databases">
        <title>Draft genome of the ectomycorrhizal ascomycete Sphaerosporella brunnea.</title>
        <authorList>
            <consortium name="DOE Joint Genome Institute"/>
            <person name="Benucci G.M."/>
            <person name="Marozzi G."/>
            <person name="Antonielli L."/>
            <person name="Sanchez S."/>
            <person name="Marco P."/>
            <person name="Wang X."/>
            <person name="Falini L.B."/>
            <person name="Barry K."/>
            <person name="Haridas S."/>
            <person name="Lipzen A."/>
            <person name="Labutti K."/>
            <person name="Grigoriev I.V."/>
            <person name="Murat C."/>
            <person name="Martin F."/>
            <person name="Albertini E."/>
            <person name="Donnini D."/>
            <person name="Bonito G."/>
        </authorList>
    </citation>
    <scope>NUCLEOTIDE SEQUENCE [LARGE SCALE GENOMIC DNA]</scope>
    <source>
        <strain evidence="4 5">Sb_GMNB300</strain>
    </source>
</reference>
<gene>
    <name evidence="4" type="ORF">FN846DRAFT_911368</name>
</gene>
<organism evidence="4 5">
    <name type="scientific">Sphaerosporella brunnea</name>
    <dbReference type="NCBI Taxonomy" id="1250544"/>
    <lineage>
        <taxon>Eukaryota</taxon>
        <taxon>Fungi</taxon>
        <taxon>Dikarya</taxon>
        <taxon>Ascomycota</taxon>
        <taxon>Pezizomycotina</taxon>
        <taxon>Pezizomycetes</taxon>
        <taxon>Pezizales</taxon>
        <taxon>Pyronemataceae</taxon>
        <taxon>Sphaerosporella</taxon>
    </lineage>
</organism>
<name>A0A5J5ELA2_9PEZI</name>
<feature type="domain" description="ACB" evidence="3">
    <location>
        <begin position="6"/>
        <end position="93"/>
    </location>
</feature>
<comment type="similarity">
    <text evidence="1">Belongs to the ACBP family.</text>
</comment>
<dbReference type="Pfam" id="PF00887">
    <property type="entry name" value="ACBP"/>
    <property type="match status" value="1"/>
</dbReference>
<dbReference type="InterPro" id="IPR035984">
    <property type="entry name" value="Acyl-CoA-binding_sf"/>
</dbReference>
<evidence type="ECO:0000313" key="4">
    <source>
        <dbReference type="EMBL" id="KAA8895796.1"/>
    </source>
</evidence>
<dbReference type="PANTHER" id="PTHR23310:SF62">
    <property type="entry name" value="ACYL-COA BINDING PROTEIN 1, ISOFORM A"/>
    <property type="match status" value="1"/>
</dbReference>
<keyword evidence="5" id="KW-1185">Reference proteome</keyword>
<evidence type="ECO:0000256" key="1">
    <source>
        <dbReference type="ARBA" id="ARBA00005567"/>
    </source>
</evidence>
<dbReference type="Gene3D" id="1.20.80.10">
    <property type="match status" value="1"/>
</dbReference>
<keyword evidence="2" id="KW-0446">Lipid-binding</keyword>
<protein>
    <submittedName>
        <fullName evidence="4">Acyl CoA binding protein-domain-containing protein</fullName>
    </submittedName>
</protein>
<dbReference type="PROSITE" id="PS51228">
    <property type="entry name" value="ACB_2"/>
    <property type="match status" value="1"/>
</dbReference>
<dbReference type="PRINTS" id="PR00689">
    <property type="entry name" value="ACOABINDINGP"/>
</dbReference>
<dbReference type="PANTHER" id="PTHR23310">
    <property type="entry name" value="ACYL-COA-BINDING PROTEIN, ACBP"/>
    <property type="match status" value="1"/>
</dbReference>
<evidence type="ECO:0000256" key="2">
    <source>
        <dbReference type="ARBA" id="ARBA00023121"/>
    </source>
</evidence>
<dbReference type="InterPro" id="IPR000582">
    <property type="entry name" value="Acyl-CoA-binding_protein"/>
</dbReference>
<comment type="caution">
    <text evidence="4">The sequence shown here is derived from an EMBL/GenBank/DDBJ whole genome shotgun (WGS) entry which is preliminary data.</text>
</comment>
<dbReference type="InParanoid" id="A0A5J5ELA2"/>
<sequence>MPENPGSQQFQDAVAIVRKLKVAPDYAEMLKLYAHFKQVTVGDLPAGADKPAFYNMTERRKFEAREPIRGMSAKDAEKIYIKFVDELIEKYGLEPEAQEEYEAKKKAAQAGEV</sequence>
<dbReference type="OrthoDB" id="346910at2759"/>
<dbReference type="GO" id="GO:0000062">
    <property type="term" value="F:fatty-acyl-CoA binding"/>
    <property type="evidence" value="ECO:0007669"/>
    <property type="project" value="InterPro"/>
</dbReference>
<proteinExistence type="inferred from homology"/>
<accession>A0A5J5ELA2</accession>
<dbReference type="InterPro" id="IPR014352">
    <property type="entry name" value="FERM/acyl-CoA-bd_prot_sf"/>
</dbReference>
<evidence type="ECO:0000313" key="5">
    <source>
        <dbReference type="Proteomes" id="UP000326924"/>
    </source>
</evidence>
<dbReference type="AlphaFoldDB" id="A0A5J5ELA2"/>
<dbReference type="GO" id="GO:0006631">
    <property type="term" value="P:fatty acid metabolic process"/>
    <property type="evidence" value="ECO:0007669"/>
    <property type="project" value="TreeGrafter"/>
</dbReference>
<dbReference type="Proteomes" id="UP000326924">
    <property type="component" value="Unassembled WGS sequence"/>
</dbReference>